<protein>
    <submittedName>
        <fullName evidence="2">Uncharacterized protein</fullName>
    </submittedName>
</protein>
<dbReference type="Proteomes" id="UP000317429">
    <property type="component" value="Chromosome"/>
</dbReference>
<keyword evidence="1" id="KW-0812">Transmembrane</keyword>
<organism evidence="2 3">
    <name type="scientific">Pirellulimonas nuda</name>
    <dbReference type="NCBI Taxonomy" id="2528009"/>
    <lineage>
        <taxon>Bacteria</taxon>
        <taxon>Pseudomonadati</taxon>
        <taxon>Planctomycetota</taxon>
        <taxon>Planctomycetia</taxon>
        <taxon>Pirellulales</taxon>
        <taxon>Lacipirellulaceae</taxon>
        <taxon>Pirellulimonas</taxon>
    </lineage>
</organism>
<reference evidence="2 3" key="1">
    <citation type="submission" date="2019-02" db="EMBL/GenBank/DDBJ databases">
        <title>Deep-cultivation of Planctomycetes and their phenomic and genomic characterization uncovers novel biology.</title>
        <authorList>
            <person name="Wiegand S."/>
            <person name="Jogler M."/>
            <person name="Boedeker C."/>
            <person name="Pinto D."/>
            <person name="Vollmers J."/>
            <person name="Rivas-Marin E."/>
            <person name="Kohn T."/>
            <person name="Peeters S.H."/>
            <person name="Heuer A."/>
            <person name="Rast P."/>
            <person name="Oberbeckmann S."/>
            <person name="Bunk B."/>
            <person name="Jeske O."/>
            <person name="Meyerdierks A."/>
            <person name="Storesund J.E."/>
            <person name="Kallscheuer N."/>
            <person name="Luecker S."/>
            <person name="Lage O.M."/>
            <person name="Pohl T."/>
            <person name="Merkel B.J."/>
            <person name="Hornburger P."/>
            <person name="Mueller R.-W."/>
            <person name="Bruemmer F."/>
            <person name="Labrenz M."/>
            <person name="Spormann A.M."/>
            <person name="Op den Camp H."/>
            <person name="Overmann J."/>
            <person name="Amann R."/>
            <person name="Jetten M.S.M."/>
            <person name="Mascher T."/>
            <person name="Medema M.H."/>
            <person name="Devos D.P."/>
            <person name="Kaster A.-K."/>
            <person name="Ovreas L."/>
            <person name="Rohde M."/>
            <person name="Galperin M.Y."/>
            <person name="Jogler C."/>
        </authorList>
    </citation>
    <scope>NUCLEOTIDE SEQUENCE [LARGE SCALE GENOMIC DNA]</scope>
    <source>
        <strain evidence="2 3">Pla175</strain>
    </source>
</reference>
<keyword evidence="1" id="KW-1133">Transmembrane helix</keyword>
<proteinExistence type="predicted"/>
<accession>A0A518DJF8</accession>
<feature type="transmembrane region" description="Helical" evidence="1">
    <location>
        <begin position="87"/>
        <end position="108"/>
    </location>
</feature>
<keyword evidence="1" id="KW-0472">Membrane</keyword>
<dbReference type="KEGG" id="pnd:Pla175_50350"/>
<name>A0A518DJF8_9BACT</name>
<dbReference type="EMBL" id="CP036291">
    <property type="protein sequence ID" value="QDU91605.1"/>
    <property type="molecule type" value="Genomic_DNA"/>
</dbReference>
<evidence type="ECO:0000256" key="1">
    <source>
        <dbReference type="SAM" id="Phobius"/>
    </source>
</evidence>
<evidence type="ECO:0000313" key="2">
    <source>
        <dbReference type="EMBL" id="QDU91605.1"/>
    </source>
</evidence>
<sequence>MNSALQPQGQFGIAAVILGVVALALAIIPRAIFEVPPPWPTQSAPKPQQVVEGGETFQWKGATVTIGGTTKEVPPPPPTPAPASSKALFIITTLVALAGIAVGVIASWRERSYLLAGPALALCSVALLWHYILIGVTVAIAVLIIVALLSHLSG</sequence>
<gene>
    <name evidence="2" type="ORF">Pla175_50350</name>
</gene>
<dbReference type="AlphaFoldDB" id="A0A518DJF8"/>
<keyword evidence="3" id="KW-1185">Reference proteome</keyword>
<feature type="transmembrane region" description="Helical" evidence="1">
    <location>
        <begin position="12"/>
        <end position="33"/>
    </location>
</feature>
<feature type="transmembrane region" description="Helical" evidence="1">
    <location>
        <begin position="120"/>
        <end position="149"/>
    </location>
</feature>
<evidence type="ECO:0000313" key="3">
    <source>
        <dbReference type="Proteomes" id="UP000317429"/>
    </source>
</evidence>